<dbReference type="EMBL" id="JBHUDC010000005">
    <property type="protein sequence ID" value="MFD1513999.1"/>
    <property type="molecule type" value="Genomic_DNA"/>
</dbReference>
<protein>
    <submittedName>
        <fullName evidence="2">Uncharacterized protein</fullName>
    </submittedName>
</protein>
<feature type="transmembrane region" description="Helical" evidence="1">
    <location>
        <begin position="35"/>
        <end position="57"/>
    </location>
</feature>
<name>A0ABD6AWK4_9EURY</name>
<dbReference type="Proteomes" id="UP001597187">
    <property type="component" value="Unassembled WGS sequence"/>
</dbReference>
<evidence type="ECO:0000256" key="1">
    <source>
        <dbReference type="SAM" id="Phobius"/>
    </source>
</evidence>
<keyword evidence="1" id="KW-0812">Transmembrane</keyword>
<comment type="caution">
    <text evidence="2">The sequence shown here is derived from an EMBL/GenBank/DDBJ whole genome shotgun (WGS) entry which is preliminary data.</text>
</comment>
<keyword evidence="1" id="KW-1133">Transmembrane helix</keyword>
<evidence type="ECO:0000313" key="2">
    <source>
        <dbReference type="EMBL" id="MFD1513999.1"/>
    </source>
</evidence>
<reference evidence="2 3" key="1">
    <citation type="journal article" date="2019" name="Int. J. Syst. Evol. Microbiol.">
        <title>The Global Catalogue of Microorganisms (GCM) 10K type strain sequencing project: providing services to taxonomists for standard genome sequencing and annotation.</title>
        <authorList>
            <consortium name="The Broad Institute Genomics Platform"/>
            <consortium name="The Broad Institute Genome Sequencing Center for Infectious Disease"/>
            <person name="Wu L."/>
            <person name="Ma J."/>
        </authorList>
    </citation>
    <scope>NUCLEOTIDE SEQUENCE [LARGE SCALE GENOMIC DNA]</scope>
    <source>
        <strain evidence="2 3">CGMCC 1.12563</strain>
    </source>
</reference>
<sequence length="173" mass="18306">MVPTRFRPPPSRLVAVLFAVCGVLAYEFALLWSRYGPVSVGSPWSLGLLAMPVVLMLTATRGRWDSRTVVALLVLGVVASAVGFLESTATVVEPALTGETYYALEYDWQSNTLLFGETAPGGTPVGSARPNRLSAVLGAVALALGVYGWLPRQVSTRSSDDCVSSEGGVKSTR</sequence>
<accession>A0ABD6AWK4</accession>
<dbReference type="RefSeq" id="WP_250873955.1">
    <property type="nucleotide sequence ID" value="NZ_JALXFV010000005.1"/>
</dbReference>
<evidence type="ECO:0000313" key="3">
    <source>
        <dbReference type="Proteomes" id="UP001597187"/>
    </source>
</evidence>
<feature type="transmembrane region" description="Helical" evidence="1">
    <location>
        <begin position="133"/>
        <end position="150"/>
    </location>
</feature>
<gene>
    <name evidence="2" type="ORF">ACFSBT_11985</name>
</gene>
<keyword evidence="3" id="KW-1185">Reference proteome</keyword>
<dbReference type="AlphaFoldDB" id="A0ABD6AWK4"/>
<organism evidence="2 3">
    <name type="scientific">Halomarina rubra</name>
    <dbReference type="NCBI Taxonomy" id="2071873"/>
    <lineage>
        <taxon>Archaea</taxon>
        <taxon>Methanobacteriati</taxon>
        <taxon>Methanobacteriota</taxon>
        <taxon>Stenosarchaea group</taxon>
        <taxon>Halobacteria</taxon>
        <taxon>Halobacteriales</taxon>
        <taxon>Natronomonadaceae</taxon>
        <taxon>Halomarina</taxon>
    </lineage>
</organism>
<feature type="transmembrane region" description="Helical" evidence="1">
    <location>
        <begin position="69"/>
        <end position="92"/>
    </location>
</feature>
<keyword evidence="1" id="KW-0472">Membrane</keyword>
<proteinExistence type="predicted"/>